<dbReference type="UniPathway" id="UPA00219"/>
<dbReference type="FunFam" id="3.40.50.1860:FF:000001">
    <property type="entry name" value="Glutamate racemase"/>
    <property type="match status" value="1"/>
</dbReference>
<dbReference type="Pfam" id="PF01177">
    <property type="entry name" value="Asp_Glu_race"/>
    <property type="match status" value="1"/>
</dbReference>
<dbReference type="AlphaFoldDB" id="A0A6L6YIR9"/>
<dbReference type="GO" id="GO:0009252">
    <property type="term" value="P:peptidoglycan biosynthetic process"/>
    <property type="evidence" value="ECO:0007669"/>
    <property type="project" value="UniProtKB-UniRule"/>
</dbReference>
<dbReference type="GO" id="GO:0008881">
    <property type="term" value="F:glutamate racemase activity"/>
    <property type="evidence" value="ECO:0007669"/>
    <property type="project" value="UniProtKB-UniRule"/>
</dbReference>
<accession>A0A6L6YIR9</accession>
<comment type="pathway">
    <text evidence="7">Cell wall biogenesis; peptidoglycan biosynthesis.</text>
</comment>
<dbReference type="PROSITE" id="PS00924">
    <property type="entry name" value="ASP_GLU_RACEMASE_2"/>
    <property type="match status" value="1"/>
</dbReference>
<feature type="binding site" evidence="7">
    <location>
        <begin position="10"/>
        <end position="11"/>
    </location>
    <ligand>
        <name>substrate</name>
    </ligand>
</feature>
<dbReference type="OrthoDB" id="9801055at2"/>
<feature type="binding site" evidence="7">
    <location>
        <begin position="185"/>
        <end position="186"/>
    </location>
    <ligand>
        <name>substrate</name>
    </ligand>
</feature>
<comment type="caution">
    <text evidence="8">The sequence shown here is derived from an EMBL/GenBank/DDBJ whole genome shotgun (WGS) entry which is preliminary data.</text>
</comment>
<dbReference type="SUPFAM" id="SSF53681">
    <property type="entry name" value="Aspartate/glutamate racemase"/>
    <property type="match status" value="2"/>
</dbReference>
<dbReference type="EC" id="5.1.1.3" evidence="2 7"/>
<keyword evidence="4 7" id="KW-0573">Peptidoglycan synthesis</keyword>
<dbReference type="InterPro" id="IPR004391">
    <property type="entry name" value="Glu_race"/>
</dbReference>
<dbReference type="GO" id="GO:0071555">
    <property type="term" value="P:cell wall organization"/>
    <property type="evidence" value="ECO:0007669"/>
    <property type="project" value="UniProtKB-KW"/>
</dbReference>
<dbReference type="Gene3D" id="3.40.50.1860">
    <property type="match status" value="2"/>
</dbReference>
<evidence type="ECO:0000313" key="8">
    <source>
        <dbReference type="EMBL" id="MVX56649.1"/>
    </source>
</evidence>
<dbReference type="InterPro" id="IPR033134">
    <property type="entry name" value="Asp/Glu_racemase_AS_2"/>
</dbReference>
<dbReference type="GO" id="GO:0008360">
    <property type="term" value="P:regulation of cell shape"/>
    <property type="evidence" value="ECO:0007669"/>
    <property type="project" value="UniProtKB-KW"/>
</dbReference>
<evidence type="ECO:0000313" key="9">
    <source>
        <dbReference type="Proteomes" id="UP000472580"/>
    </source>
</evidence>
<name>A0A6L6YIR9_9BURK</name>
<evidence type="ECO:0000256" key="5">
    <source>
        <dbReference type="ARBA" id="ARBA00023235"/>
    </source>
</evidence>
<feature type="active site" description="Proton donor/acceptor" evidence="7">
    <location>
        <position position="184"/>
    </location>
</feature>
<evidence type="ECO:0000256" key="2">
    <source>
        <dbReference type="ARBA" id="ARBA00013090"/>
    </source>
</evidence>
<gene>
    <name evidence="7 8" type="primary">murI</name>
    <name evidence="8" type="ORF">E5987_05430</name>
</gene>
<dbReference type="RefSeq" id="WP_160335083.1">
    <property type="nucleotide sequence ID" value="NZ_CALPCR010000001.1"/>
</dbReference>
<dbReference type="HAMAP" id="MF_00258">
    <property type="entry name" value="Glu_racemase"/>
    <property type="match status" value="1"/>
</dbReference>
<evidence type="ECO:0000256" key="6">
    <source>
        <dbReference type="ARBA" id="ARBA00023316"/>
    </source>
</evidence>
<feature type="binding site" evidence="7">
    <location>
        <begin position="42"/>
        <end position="43"/>
    </location>
    <ligand>
        <name>substrate</name>
    </ligand>
</feature>
<comment type="function">
    <text evidence="7">Provides the (R)-glutamate required for cell wall biosynthesis.</text>
</comment>
<keyword evidence="6 7" id="KW-0961">Cell wall biogenesis/degradation</keyword>
<dbReference type="Proteomes" id="UP000472580">
    <property type="component" value="Unassembled WGS sequence"/>
</dbReference>
<keyword evidence="3 7" id="KW-0133">Cell shape</keyword>
<dbReference type="InterPro" id="IPR001920">
    <property type="entry name" value="Asp/Glu_race"/>
</dbReference>
<keyword evidence="5 7" id="KW-0413">Isomerase</keyword>
<dbReference type="InterPro" id="IPR015942">
    <property type="entry name" value="Asp/Glu/hydantoin_racemase"/>
</dbReference>
<comment type="similarity">
    <text evidence="7">Belongs to the aspartate/glutamate racemases family.</text>
</comment>
<evidence type="ECO:0000256" key="1">
    <source>
        <dbReference type="ARBA" id="ARBA00001602"/>
    </source>
</evidence>
<comment type="catalytic activity">
    <reaction evidence="1 7">
        <text>L-glutamate = D-glutamate</text>
        <dbReference type="Rhea" id="RHEA:12813"/>
        <dbReference type="ChEBI" id="CHEBI:29985"/>
        <dbReference type="ChEBI" id="CHEBI:29986"/>
        <dbReference type="EC" id="5.1.1.3"/>
    </reaction>
</comment>
<keyword evidence="9" id="KW-1185">Reference proteome</keyword>
<dbReference type="PROSITE" id="PS00923">
    <property type="entry name" value="ASP_GLU_RACEMASE_1"/>
    <property type="match status" value="1"/>
</dbReference>
<proteinExistence type="inferred from homology"/>
<dbReference type="PANTHER" id="PTHR21198">
    <property type="entry name" value="GLUTAMATE RACEMASE"/>
    <property type="match status" value="1"/>
</dbReference>
<sequence>MNKAPVGVFDSGLGGLSVMKAIRSLMPNEDLLYFADCVYAPYGDRSSQYIIERSESITRELLLRGVKALVVACNTATATAVNDLRAKFSLPIIGIEPAVKPAAAASKTRAIGVLATTRTLTSERYRDLVKRYAQDSIKVVSVPCPGLMECVEAGAWESPHTLSLIHKYLDPIRKANADQIVLGCTHYPFLTKQIQTLAPAGITIIDPSLAVAKELRHRLSLIDGLNETDHEGSERFLISGEAENHRSVVELLWNRPVQLESIRD</sequence>
<feature type="binding site" evidence="7">
    <location>
        <begin position="74"/>
        <end position="75"/>
    </location>
    <ligand>
        <name>substrate</name>
    </ligand>
</feature>
<protein>
    <recommendedName>
        <fullName evidence="2 7">Glutamate racemase</fullName>
        <ecNumber evidence="2 7">5.1.1.3</ecNumber>
    </recommendedName>
</protein>
<evidence type="ECO:0000256" key="4">
    <source>
        <dbReference type="ARBA" id="ARBA00022984"/>
    </source>
</evidence>
<dbReference type="InterPro" id="IPR018187">
    <property type="entry name" value="Asp/Glu_racemase_AS_1"/>
</dbReference>
<organism evidence="8 9">
    <name type="scientific">Parasutterella muris</name>
    <dbReference type="NCBI Taxonomy" id="2565572"/>
    <lineage>
        <taxon>Bacteria</taxon>
        <taxon>Pseudomonadati</taxon>
        <taxon>Pseudomonadota</taxon>
        <taxon>Betaproteobacteria</taxon>
        <taxon>Burkholderiales</taxon>
        <taxon>Sutterellaceae</taxon>
        <taxon>Parasutterella</taxon>
    </lineage>
</organism>
<feature type="active site" description="Proton donor/acceptor" evidence="7">
    <location>
        <position position="73"/>
    </location>
</feature>
<reference evidence="8 9" key="1">
    <citation type="submission" date="2019-12" db="EMBL/GenBank/DDBJ databases">
        <title>Microbes associate with the intestines of laboratory mice.</title>
        <authorList>
            <person name="Navarre W."/>
            <person name="Wong E."/>
        </authorList>
    </citation>
    <scope>NUCLEOTIDE SEQUENCE [LARGE SCALE GENOMIC DNA]</scope>
    <source>
        <strain evidence="8 9">NM82_D38</strain>
    </source>
</reference>
<dbReference type="NCBIfam" id="TIGR00067">
    <property type="entry name" value="glut_race"/>
    <property type="match status" value="1"/>
</dbReference>
<dbReference type="EMBL" id="WSRP01000013">
    <property type="protein sequence ID" value="MVX56649.1"/>
    <property type="molecule type" value="Genomic_DNA"/>
</dbReference>
<dbReference type="PANTHER" id="PTHR21198:SF2">
    <property type="entry name" value="GLUTAMATE RACEMASE"/>
    <property type="match status" value="1"/>
</dbReference>
<evidence type="ECO:0000256" key="7">
    <source>
        <dbReference type="HAMAP-Rule" id="MF_00258"/>
    </source>
</evidence>
<evidence type="ECO:0000256" key="3">
    <source>
        <dbReference type="ARBA" id="ARBA00022960"/>
    </source>
</evidence>